<sequence>MSLPLRIRARGARSEAFVDGRQAVDVTDTRHTGGRIGLNVFGGRAAYQDTFVTAL</sequence>
<dbReference type="AlphaFoldDB" id="A0A1K1Y598"/>
<dbReference type="Proteomes" id="UP000181909">
    <property type="component" value="Unassembled WGS sequence"/>
</dbReference>
<reference evidence="1 2" key="1">
    <citation type="submission" date="2016-11" db="EMBL/GenBank/DDBJ databases">
        <authorList>
            <person name="Jaros S."/>
            <person name="Januszkiewicz K."/>
            <person name="Wedrychowicz H."/>
        </authorList>
    </citation>
    <scope>NUCLEOTIDE SEQUENCE [LARGE SCALE GENOMIC DNA]</scope>
    <source>
        <strain evidence="1 2">OK807</strain>
    </source>
</reference>
<organism evidence="1 2">
    <name type="scientific">Streptomyces atratus</name>
    <dbReference type="NCBI Taxonomy" id="1893"/>
    <lineage>
        <taxon>Bacteria</taxon>
        <taxon>Bacillati</taxon>
        <taxon>Actinomycetota</taxon>
        <taxon>Actinomycetes</taxon>
        <taxon>Kitasatosporales</taxon>
        <taxon>Streptomycetaceae</taxon>
        <taxon>Streptomyces</taxon>
    </lineage>
</organism>
<dbReference type="RefSeq" id="WP_177328071.1">
    <property type="nucleotide sequence ID" value="NZ_CP108276.1"/>
</dbReference>
<evidence type="ECO:0000313" key="2">
    <source>
        <dbReference type="Proteomes" id="UP000181909"/>
    </source>
</evidence>
<accession>A0A1K1Y598</accession>
<evidence type="ECO:0000313" key="1">
    <source>
        <dbReference type="EMBL" id="SFX56525.1"/>
    </source>
</evidence>
<dbReference type="Gene3D" id="2.60.120.560">
    <property type="entry name" value="Exo-inulinase, domain 1"/>
    <property type="match status" value="1"/>
</dbReference>
<protein>
    <submittedName>
        <fullName evidence="1">Levanbiose-producing levanase</fullName>
    </submittedName>
</protein>
<name>A0A1K1Y598_STRAR</name>
<proteinExistence type="predicted"/>
<gene>
    <name evidence="1" type="ORF">SAMN02787144_100489</name>
</gene>
<dbReference type="STRING" id="1893.SAMN02787144_100489"/>
<dbReference type="EMBL" id="FPJO01000004">
    <property type="protein sequence ID" value="SFX56525.1"/>
    <property type="molecule type" value="Genomic_DNA"/>
</dbReference>